<feature type="transmembrane region" description="Helical" evidence="1">
    <location>
        <begin position="215"/>
        <end position="234"/>
    </location>
</feature>
<feature type="transmembrane region" description="Helical" evidence="1">
    <location>
        <begin position="125"/>
        <end position="150"/>
    </location>
</feature>
<reference evidence="2" key="1">
    <citation type="submission" date="2020-10" db="EMBL/GenBank/DDBJ databases">
        <authorList>
            <person name="Gilroy R."/>
        </authorList>
    </citation>
    <scope>NUCLEOTIDE SEQUENCE</scope>
    <source>
        <strain evidence="2">CHK178-757</strain>
    </source>
</reference>
<evidence type="ECO:0000313" key="3">
    <source>
        <dbReference type="Proteomes" id="UP000823927"/>
    </source>
</evidence>
<keyword evidence="1" id="KW-0472">Membrane</keyword>
<name>A0A9D1F4C3_9FIRM</name>
<reference evidence="2" key="2">
    <citation type="journal article" date="2021" name="PeerJ">
        <title>Extensive microbial diversity within the chicken gut microbiome revealed by metagenomics and culture.</title>
        <authorList>
            <person name="Gilroy R."/>
            <person name="Ravi A."/>
            <person name="Getino M."/>
            <person name="Pursley I."/>
            <person name="Horton D.L."/>
            <person name="Alikhan N.F."/>
            <person name="Baker D."/>
            <person name="Gharbi K."/>
            <person name="Hall N."/>
            <person name="Watson M."/>
            <person name="Adriaenssens E.M."/>
            <person name="Foster-Nyarko E."/>
            <person name="Jarju S."/>
            <person name="Secka A."/>
            <person name="Antonio M."/>
            <person name="Oren A."/>
            <person name="Chaudhuri R.R."/>
            <person name="La Ragione R."/>
            <person name="Hildebrand F."/>
            <person name="Pallen M.J."/>
        </authorList>
    </citation>
    <scope>NUCLEOTIDE SEQUENCE</scope>
    <source>
        <strain evidence="2">CHK178-757</strain>
    </source>
</reference>
<organism evidence="2 3">
    <name type="scientific">Candidatus Scybalocola faecigallinarum</name>
    <dbReference type="NCBI Taxonomy" id="2840941"/>
    <lineage>
        <taxon>Bacteria</taxon>
        <taxon>Bacillati</taxon>
        <taxon>Bacillota</taxon>
        <taxon>Clostridia</taxon>
        <taxon>Lachnospirales</taxon>
        <taxon>Lachnospiraceae</taxon>
        <taxon>Lachnospiraceae incertae sedis</taxon>
        <taxon>Candidatus Scybalocola (ex Gilroy et al. 2021)</taxon>
    </lineage>
</organism>
<keyword evidence="1" id="KW-0812">Transmembrane</keyword>
<evidence type="ECO:0000256" key="1">
    <source>
        <dbReference type="SAM" id="Phobius"/>
    </source>
</evidence>
<comment type="caution">
    <text evidence="2">The sequence shown here is derived from an EMBL/GenBank/DDBJ whole genome shotgun (WGS) entry which is preliminary data.</text>
</comment>
<protein>
    <submittedName>
        <fullName evidence="2">Uncharacterized protein</fullName>
    </submittedName>
</protein>
<gene>
    <name evidence="2" type="ORF">IAB46_06640</name>
</gene>
<sequence length="251" mass="28294">MKKYFDPVLKSDVIPDPPKGNIEKTIFRGQQYMDSHIPQKTALSKLFLDQLHYISPLLWLAQFGALILLIFAAFTAQDMSYETAVNTMLLLASLTAVFAVPEFFKDISCGVLEIEMTCKNSSASVFSMRLMIIGFVNISMITLFSTILSVGWGLRFWHVILFGLVPVNVIYILNFLLFRLFRICGRLSVLSCSVLTTFFVYGVSSGITLSVQFNVTAWSIIFVLTSLILIGQCIHEILCISKRQGVVLWNY</sequence>
<evidence type="ECO:0000313" key="2">
    <source>
        <dbReference type="EMBL" id="HIS47224.1"/>
    </source>
</evidence>
<feature type="transmembrane region" description="Helical" evidence="1">
    <location>
        <begin position="57"/>
        <end position="77"/>
    </location>
</feature>
<feature type="transmembrane region" description="Helical" evidence="1">
    <location>
        <begin position="156"/>
        <end position="177"/>
    </location>
</feature>
<accession>A0A9D1F4C3</accession>
<keyword evidence="1" id="KW-1133">Transmembrane helix</keyword>
<feature type="transmembrane region" description="Helical" evidence="1">
    <location>
        <begin position="189"/>
        <end position="209"/>
    </location>
</feature>
<dbReference type="Proteomes" id="UP000823927">
    <property type="component" value="Unassembled WGS sequence"/>
</dbReference>
<dbReference type="EMBL" id="DVIT01000025">
    <property type="protein sequence ID" value="HIS47224.1"/>
    <property type="molecule type" value="Genomic_DNA"/>
</dbReference>
<proteinExistence type="predicted"/>
<dbReference type="AlphaFoldDB" id="A0A9D1F4C3"/>